<keyword evidence="1" id="KW-0597">Phosphoprotein</keyword>
<comment type="caution">
    <text evidence="6">The sequence shown here is derived from an EMBL/GenBank/DDBJ whole genome shotgun (WGS) entry which is preliminary data.</text>
</comment>
<evidence type="ECO:0000256" key="3">
    <source>
        <dbReference type="ARBA" id="ARBA00022754"/>
    </source>
</evidence>
<evidence type="ECO:0000313" key="6">
    <source>
        <dbReference type="EMBL" id="KAB1257562.1"/>
    </source>
</evidence>
<sequence>MGSGMARALVGVGSIQGEKETMQDLNDCLASYLEMGRSLETNNQKLESKIHEHLEKKGPQVRDWGHSLKTIKDLWAQIFANSVDNARIVLQIDACLAAAGFTVKCETELATCQSVESDIHRPHKVIDDTSVTHLQLETDMEAFKEELLFTKKNPEEEVTGLPNQSANSGLIVELAVPKSQDLSKIMADILGPV</sequence>
<reference evidence="6 7" key="1">
    <citation type="journal article" date="2019" name="Mol. Ecol. Resour.">
        <title>Improving Illumina assemblies with Hi-C and long reads: an example with the North African dromedary.</title>
        <authorList>
            <person name="Elbers J.P."/>
            <person name="Rogers M.F."/>
            <person name="Perelman P.L."/>
            <person name="Proskuryakova A.A."/>
            <person name="Serdyukova N.A."/>
            <person name="Johnson W.E."/>
            <person name="Horin P."/>
            <person name="Corander J."/>
            <person name="Murphy D."/>
            <person name="Burger P.A."/>
        </authorList>
    </citation>
    <scope>NUCLEOTIDE SEQUENCE [LARGE SCALE GENOMIC DNA]</scope>
    <source>
        <strain evidence="6">Drom800</strain>
        <tissue evidence="6">Blood</tissue>
    </source>
</reference>
<dbReference type="PROSITE" id="PS51842">
    <property type="entry name" value="IF_ROD_2"/>
    <property type="match status" value="1"/>
</dbReference>
<evidence type="ECO:0000256" key="1">
    <source>
        <dbReference type="ARBA" id="ARBA00022553"/>
    </source>
</evidence>
<gene>
    <name evidence="6" type="ORF">Cadr_000026406</name>
</gene>
<accession>A0A5N4CFD2</accession>
<feature type="domain" description="IF rod" evidence="5">
    <location>
        <begin position="18"/>
        <end position="193"/>
    </location>
</feature>
<dbReference type="Proteomes" id="UP000299084">
    <property type="component" value="Unassembled WGS sequence"/>
</dbReference>
<evidence type="ECO:0000313" key="7">
    <source>
        <dbReference type="Proteomes" id="UP000299084"/>
    </source>
</evidence>
<dbReference type="SMART" id="SM01391">
    <property type="entry name" value="Filament"/>
    <property type="match status" value="1"/>
</dbReference>
<keyword evidence="2" id="KW-0416">Keratin</keyword>
<dbReference type="GO" id="GO:0045095">
    <property type="term" value="C:keratin filament"/>
    <property type="evidence" value="ECO:0007669"/>
    <property type="project" value="TreeGrafter"/>
</dbReference>
<keyword evidence="4" id="KW-0175">Coiled coil</keyword>
<keyword evidence="3" id="KW-0403">Intermediate filament</keyword>
<dbReference type="GO" id="GO:0005198">
    <property type="term" value="F:structural molecule activity"/>
    <property type="evidence" value="ECO:0007669"/>
    <property type="project" value="InterPro"/>
</dbReference>
<dbReference type="AlphaFoldDB" id="A0A5N4CFD2"/>
<protein>
    <submittedName>
        <fullName evidence="6">Keratin</fullName>
    </submittedName>
</protein>
<dbReference type="Gene3D" id="1.20.5.1160">
    <property type="entry name" value="Vasodilator-stimulated phosphoprotein"/>
    <property type="match status" value="1"/>
</dbReference>
<dbReference type="SUPFAM" id="SSF64593">
    <property type="entry name" value="Intermediate filament protein, coiled coil region"/>
    <property type="match status" value="1"/>
</dbReference>
<keyword evidence="7" id="KW-1185">Reference proteome</keyword>
<evidence type="ECO:0000256" key="4">
    <source>
        <dbReference type="ARBA" id="ARBA00023054"/>
    </source>
</evidence>
<dbReference type="Pfam" id="PF00038">
    <property type="entry name" value="Filament"/>
    <property type="match status" value="1"/>
</dbReference>
<organism evidence="6 7">
    <name type="scientific">Camelus dromedarius</name>
    <name type="common">Dromedary</name>
    <name type="synonym">Arabian camel</name>
    <dbReference type="NCBI Taxonomy" id="9838"/>
    <lineage>
        <taxon>Eukaryota</taxon>
        <taxon>Metazoa</taxon>
        <taxon>Chordata</taxon>
        <taxon>Craniata</taxon>
        <taxon>Vertebrata</taxon>
        <taxon>Euteleostomi</taxon>
        <taxon>Mammalia</taxon>
        <taxon>Eutheria</taxon>
        <taxon>Laurasiatheria</taxon>
        <taxon>Artiodactyla</taxon>
        <taxon>Tylopoda</taxon>
        <taxon>Camelidae</taxon>
        <taxon>Camelus</taxon>
    </lineage>
</organism>
<dbReference type="GO" id="GO:0045104">
    <property type="term" value="P:intermediate filament cytoskeleton organization"/>
    <property type="evidence" value="ECO:0007669"/>
    <property type="project" value="TreeGrafter"/>
</dbReference>
<name>A0A5N4CFD2_CAMDR</name>
<dbReference type="PANTHER" id="PTHR23239">
    <property type="entry name" value="INTERMEDIATE FILAMENT"/>
    <property type="match status" value="1"/>
</dbReference>
<dbReference type="InterPro" id="IPR002957">
    <property type="entry name" value="Keratin_I"/>
</dbReference>
<proteinExistence type="predicted"/>
<dbReference type="PRINTS" id="PR01248">
    <property type="entry name" value="TYPE1KERATIN"/>
</dbReference>
<evidence type="ECO:0000259" key="5">
    <source>
        <dbReference type="PROSITE" id="PS51842"/>
    </source>
</evidence>
<dbReference type="InterPro" id="IPR039008">
    <property type="entry name" value="IF_rod_dom"/>
</dbReference>
<dbReference type="PANTHER" id="PTHR23239:SF349">
    <property type="entry name" value="KERATIN, TYPE I CYTOSKELETAL 18"/>
    <property type="match status" value="1"/>
</dbReference>
<dbReference type="EMBL" id="JWIN03000026">
    <property type="protein sequence ID" value="KAB1257562.1"/>
    <property type="molecule type" value="Genomic_DNA"/>
</dbReference>
<evidence type="ECO:0000256" key="2">
    <source>
        <dbReference type="ARBA" id="ARBA00022744"/>
    </source>
</evidence>